<comment type="similarity">
    <text evidence="2">Belongs to the krueppel C2H2-type zinc-finger protein family.</text>
</comment>
<feature type="domain" description="C2H2-type" evidence="14">
    <location>
        <begin position="593"/>
        <end position="621"/>
    </location>
</feature>
<evidence type="ECO:0000256" key="11">
    <source>
        <dbReference type="ARBA" id="ARBA00068876"/>
    </source>
</evidence>
<feature type="domain" description="C2H2-type" evidence="14">
    <location>
        <begin position="481"/>
        <end position="508"/>
    </location>
</feature>
<keyword evidence="5 12" id="KW-0863">Zinc-finger</keyword>
<feature type="compositionally biased region" description="Basic and acidic residues" evidence="13">
    <location>
        <begin position="862"/>
        <end position="876"/>
    </location>
</feature>
<feature type="domain" description="C2H2-type" evidence="14">
    <location>
        <begin position="987"/>
        <end position="1014"/>
    </location>
</feature>
<dbReference type="FunFam" id="3.30.160.60:FF:001506">
    <property type="entry name" value="Zinc finger protein"/>
    <property type="match status" value="1"/>
</dbReference>
<feature type="compositionally biased region" description="Polar residues" evidence="13">
    <location>
        <begin position="72"/>
        <end position="83"/>
    </location>
</feature>
<keyword evidence="10" id="KW-0539">Nucleus</keyword>
<dbReference type="GO" id="GO:0006357">
    <property type="term" value="P:regulation of transcription by RNA polymerase II"/>
    <property type="evidence" value="ECO:0007669"/>
    <property type="project" value="UniProtKB-ARBA"/>
</dbReference>
<feature type="region of interest" description="Disordered" evidence="13">
    <location>
        <begin position="639"/>
        <end position="662"/>
    </location>
</feature>
<feature type="compositionally biased region" description="Acidic residues" evidence="13">
    <location>
        <begin position="51"/>
        <end position="62"/>
    </location>
</feature>
<feature type="domain" description="C2H2-type" evidence="14">
    <location>
        <begin position="565"/>
        <end position="592"/>
    </location>
</feature>
<evidence type="ECO:0000256" key="3">
    <source>
        <dbReference type="ARBA" id="ARBA00022723"/>
    </source>
</evidence>
<dbReference type="InterPro" id="IPR036236">
    <property type="entry name" value="Znf_C2H2_sf"/>
</dbReference>
<feature type="domain" description="C2H2-type" evidence="14">
    <location>
        <begin position="416"/>
        <end position="443"/>
    </location>
</feature>
<feature type="compositionally biased region" description="Low complexity" evidence="13">
    <location>
        <begin position="1"/>
        <end position="22"/>
    </location>
</feature>
<evidence type="ECO:0000313" key="16">
    <source>
        <dbReference type="RefSeq" id="XP_034232845.1"/>
    </source>
</evidence>
<dbReference type="FunFam" id="3.30.160.60:FF:002343">
    <property type="entry name" value="Zinc finger protein 33A"/>
    <property type="match status" value="5"/>
</dbReference>
<feature type="domain" description="C2H2-type" evidence="14">
    <location>
        <begin position="1294"/>
        <end position="1321"/>
    </location>
</feature>
<evidence type="ECO:0000256" key="13">
    <source>
        <dbReference type="SAM" id="MobiDB-lite"/>
    </source>
</evidence>
<evidence type="ECO:0000259" key="14">
    <source>
        <dbReference type="PROSITE" id="PS50157"/>
    </source>
</evidence>
<dbReference type="Pfam" id="PF00096">
    <property type="entry name" value="zf-C2H2"/>
    <property type="match status" value="20"/>
</dbReference>
<dbReference type="PROSITE" id="PS00028">
    <property type="entry name" value="ZINC_FINGER_C2H2_1"/>
    <property type="match status" value="28"/>
</dbReference>
<dbReference type="GO" id="GO:0003677">
    <property type="term" value="F:DNA binding"/>
    <property type="evidence" value="ECO:0007669"/>
    <property type="project" value="UniProtKB-KW"/>
</dbReference>
<feature type="domain" description="C2H2-type" evidence="14">
    <location>
        <begin position="746"/>
        <end position="773"/>
    </location>
</feature>
<feature type="domain" description="C2H2-type" evidence="14">
    <location>
        <begin position="774"/>
        <end position="801"/>
    </location>
</feature>
<evidence type="ECO:0000256" key="12">
    <source>
        <dbReference type="PROSITE-ProRule" id="PRU00042"/>
    </source>
</evidence>
<feature type="domain" description="C2H2-type" evidence="14">
    <location>
        <begin position="537"/>
        <end position="564"/>
    </location>
</feature>
<feature type="compositionally biased region" description="Basic and acidic residues" evidence="13">
    <location>
        <begin position="39"/>
        <end position="49"/>
    </location>
</feature>
<dbReference type="FunFam" id="3.30.160.60:FF:002104">
    <property type="entry name" value="Si:ch211-266d19.4"/>
    <property type="match status" value="1"/>
</dbReference>
<feature type="domain" description="C2H2-type" evidence="14">
    <location>
        <begin position="207"/>
        <end position="234"/>
    </location>
</feature>
<dbReference type="PROSITE" id="PS50157">
    <property type="entry name" value="ZINC_FINGER_C2H2_2"/>
    <property type="match status" value="28"/>
</dbReference>
<dbReference type="FunFam" id="3.30.160.60:FF:000710">
    <property type="entry name" value="Zinc finger protein 768"/>
    <property type="match status" value="1"/>
</dbReference>
<feature type="compositionally biased region" description="Acidic residues" evidence="13">
    <location>
        <begin position="1191"/>
        <end position="1207"/>
    </location>
</feature>
<sequence length="1552" mass="175528">MKLPNPLSVSPSSSSPASLAMLTNAPGTWRSATGSLRVSSEKSKRHFVDESQSDPDDPDSDCDVAPPPLVPSNLTQGNKSGQKMTREEKCEEFLCLYARARNLVSQCVGEQLLKRCKIMTEIISSWEKNIEVEVVQNTSGGKHVPNGTQKKRAPLCLDAPNIQDKSNQKKNTIQERRMFSCTMCSKMLTTPLALKLHLRIHTGEKPFECQVCNKKFEQSSSLGVHLRTHDEKAGENTLKAERSVMCHIDSRITNTSGDGDISSDIEEISLSVVDAPHIVVDTEQENGDINCQENSRTLSQSEDVSHLPSPHIQDETSQDDDNNDNFKEVESPENSIDVAASDDDGSYSPSVGDKSSDSESSSDESNNVRNKNIQPKPDKIIHEGKTMFPCTMCSKMLTTALGFRLHLRTHTGEKPYECHVCNKKYRQSSALAVHKRTHTGEKPYECAVCGKKYNRKIHLRNHLQGHEQPSEGNAPKEKRTFLCHICSKMFTAQKSLSSHLRTHTGEKPYMCHFCDKTFSQSGNLRTHIRTHTGEKPSKCTICDKKFNRSSALRYHLLSHQGEKPEECTICSMKFRGKANLKRHIRTHTGEKLYTCTFCEKKFARKHTLRAHVANKHTEEKPFECTLCGKKYSRSIDLKNHHDNTHVANKPGYKGKKKKPQPQECPICKKQLSNKHILREHLRIHTGEKAYECPICQKKISSLSNIQAHLRTHSGERPFECTVCSKRFSLKANLKTHLRRHTGERPFECTICKKRFNQSCELKEHTRIHTGEKPYECTVCNRKFTQSSTLKKHFKTHEPKPELQLTIGLLLLTQNECEGLNHPASLCLSRQLVYQFRAASVNMLSKALSTRRSPRGGPGVSTEKAKRQVFDESHSDPDDPDSDCDVALPASIAPNLSQRKKSGNHLTKEEKYNEFLRLCAKAGKLVSKCARGEFLDRCKMMKDIISSWKKNVEVRVTSNTSGVSDTFQNTSLGLESLKETSHNERNMYHCVICHQLYPTALGLRLHLRIHTGVKPYECRVCDEKFEQSSALGVHLRTHAGGKPAENNVKGVRNDTSHVDSRITNGTAPHTLADTKRHDGGFSNQEISVTSSQTEDDCGLPSALIKDKTNQDDNDEDNFKEVTSSEDSIDLASSDDDSDSPSPLIKDETNQDKTNQGKTNQDKTHRDETNEDDNDADNFKEVTSPENSNDLASSDDDSYAPLFEEDFSDSECSSGVPDDLWSAKNKPEQKKKKAVTKDRLVLCHVCSKMIKPQRLRAHLRVHSGEKPYECEVCNMKFSQRGNLRSHMTTHSEEKPHKCTICEKKFSTMRGLKGHLQIHRGEKPYECKLCSRKFSNASNLKKHVRVHTGEKPFECTICNMRYTQKHSLDSHVANSHTGVKPFECTQCSRKFRFRSQLNAHIKAHSKQRKKYTGEKPFECSTCYKKFSNKHILRRHVEVIHNGVLSFKCSICNKLLTSSSGLQAHLRTHTGERPFECTTCGKRFTLKGNLQTHIRTHTGEKQFECPVCNKRFNQSCQLKSHARVHTGEKPYECKVCNKKFSQGSTLRKHLVTHDTK</sequence>
<dbReference type="PANTHER" id="PTHR16515">
    <property type="entry name" value="PR DOMAIN ZINC FINGER PROTEIN"/>
    <property type="match status" value="1"/>
</dbReference>
<dbReference type="FunFam" id="3.30.160.60:FF:000446">
    <property type="entry name" value="Zinc finger protein"/>
    <property type="match status" value="2"/>
</dbReference>
<feature type="domain" description="C2H2-type" evidence="14">
    <location>
        <begin position="690"/>
        <end position="717"/>
    </location>
</feature>
<name>A0A6P8Y888_THRPL</name>
<feature type="compositionally biased region" description="Basic and acidic residues" evidence="13">
    <location>
        <begin position="1050"/>
        <end position="1059"/>
    </location>
</feature>
<keyword evidence="3" id="KW-0479">Metal-binding</keyword>
<dbReference type="FunFam" id="3.30.160.60:FF:001843">
    <property type="entry name" value="Zinc finger 30C"/>
    <property type="match status" value="1"/>
</dbReference>
<feature type="domain" description="C2H2-type" evidence="14">
    <location>
        <begin position="1471"/>
        <end position="1498"/>
    </location>
</feature>
<keyword evidence="9" id="KW-0804">Transcription</keyword>
<feature type="domain" description="C2H2-type" evidence="14">
    <location>
        <begin position="1379"/>
        <end position="1406"/>
    </location>
</feature>
<feature type="domain" description="C2H2-type" evidence="14">
    <location>
        <begin position="1527"/>
        <end position="1552"/>
    </location>
</feature>
<keyword evidence="4" id="KW-0677">Repeat</keyword>
<evidence type="ECO:0000256" key="2">
    <source>
        <dbReference type="ARBA" id="ARBA00006991"/>
    </source>
</evidence>
<feature type="domain" description="C2H2-type" evidence="14">
    <location>
        <begin position="444"/>
        <end position="471"/>
    </location>
</feature>
<dbReference type="FunFam" id="3.30.160.60:FF:000671">
    <property type="entry name" value="Zinc finger protein 26"/>
    <property type="match status" value="1"/>
</dbReference>
<dbReference type="FunFam" id="3.30.160.60:FF:000538">
    <property type="entry name" value="zinc finger protein 853"/>
    <property type="match status" value="1"/>
</dbReference>
<feature type="region of interest" description="Disordered" evidence="13">
    <location>
        <begin position="846"/>
        <end position="883"/>
    </location>
</feature>
<feature type="domain" description="C2H2-type" evidence="14">
    <location>
        <begin position="1443"/>
        <end position="1470"/>
    </location>
</feature>
<feature type="domain" description="C2H2-type" evidence="14">
    <location>
        <begin position="388"/>
        <end position="415"/>
    </location>
</feature>
<dbReference type="SMART" id="SM00355">
    <property type="entry name" value="ZnF_C2H2"/>
    <property type="match status" value="29"/>
</dbReference>
<feature type="region of interest" description="Disordered" evidence="13">
    <location>
        <begin position="1"/>
        <end position="83"/>
    </location>
</feature>
<feature type="region of interest" description="Disordered" evidence="13">
    <location>
        <begin position="1037"/>
        <end position="1230"/>
    </location>
</feature>
<evidence type="ECO:0000256" key="5">
    <source>
        <dbReference type="ARBA" id="ARBA00022771"/>
    </source>
</evidence>
<dbReference type="FunFam" id="3.30.160.60:FF:000912">
    <property type="entry name" value="Zinc finger protein 660"/>
    <property type="match status" value="1"/>
</dbReference>
<dbReference type="Pfam" id="PF13912">
    <property type="entry name" value="zf-C2H2_6"/>
    <property type="match status" value="1"/>
</dbReference>
<keyword evidence="8" id="KW-0238">DNA-binding</keyword>
<feature type="domain" description="C2H2-type" evidence="14">
    <location>
        <begin position="1350"/>
        <end position="1378"/>
    </location>
</feature>
<dbReference type="Gene3D" id="3.30.160.60">
    <property type="entry name" value="Classic Zinc Finger"/>
    <property type="match status" value="29"/>
</dbReference>
<keyword evidence="6" id="KW-0862">Zinc</keyword>
<comment type="subcellular location">
    <subcellularLocation>
        <location evidence="1">Nucleus</location>
    </subcellularLocation>
</comment>
<evidence type="ECO:0000256" key="1">
    <source>
        <dbReference type="ARBA" id="ARBA00004123"/>
    </source>
</evidence>
<feature type="domain" description="C2H2-type" evidence="14">
    <location>
        <begin position="718"/>
        <end position="745"/>
    </location>
</feature>
<evidence type="ECO:0000256" key="7">
    <source>
        <dbReference type="ARBA" id="ARBA00023015"/>
    </source>
</evidence>
<accession>A0A6P8Y888</accession>
<gene>
    <name evidence="16" type="primary">LOC117640452</name>
</gene>
<feature type="domain" description="C2H2-type" evidence="14">
    <location>
        <begin position="179"/>
        <end position="206"/>
    </location>
</feature>
<dbReference type="InParanoid" id="A0A6P8Y888"/>
<organism evidence="16">
    <name type="scientific">Thrips palmi</name>
    <name type="common">Melon thrips</name>
    <dbReference type="NCBI Taxonomy" id="161013"/>
    <lineage>
        <taxon>Eukaryota</taxon>
        <taxon>Metazoa</taxon>
        <taxon>Ecdysozoa</taxon>
        <taxon>Arthropoda</taxon>
        <taxon>Hexapoda</taxon>
        <taxon>Insecta</taxon>
        <taxon>Pterygota</taxon>
        <taxon>Neoptera</taxon>
        <taxon>Paraneoptera</taxon>
        <taxon>Thysanoptera</taxon>
        <taxon>Terebrantia</taxon>
        <taxon>Thripoidea</taxon>
        <taxon>Thripidae</taxon>
        <taxon>Thrips</taxon>
    </lineage>
</organism>
<evidence type="ECO:0000256" key="9">
    <source>
        <dbReference type="ARBA" id="ARBA00023163"/>
    </source>
</evidence>
<evidence type="ECO:0000313" key="15">
    <source>
        <dbReference type="Proteomes" id="UP000515158"/>
    </source>
</evidence>
<feature type="domain" description="C2H2-type" evidence="14">
    <location>
        <begin position="1015"/>
        <end position="1042"/>
    </location>
</feature>
<feature type="domain" description="C2H2-type" evidence="14">
    <location>
        <begin position="1322"/>
        <end position="1349"/>
    </location>
</feature>
<feature type="domain" description="C2H2-type" evidence="14">
    <location>
        <begin position="662"/>
        <end position="689"/>
    </location>
</feature>
<dbReference type="SUPFAM" id="SSF57667">
    <property type="entry name" value="beta-beta-alpha zinc fingers"/>
    <property type="match status" value="16"/>
</dbReference>
<proteinExistence type="inferred from homology"/>
<dbReference type="GeneID" id="117640452"/>
<dbReference type="GO" id="GO:0008270">
    <property type="term" value="F:zinc ion binding"/>
    <property type="evidence" value="ECO:0007669"/>
    <property type="project" value="UniProtKB-KW"/>
</dbReference>
<feature type="region of interest" description="Disordered" evidence="13">
    <location>
        <begin position="294"/>
        <end position="380"/>
    </location>
</feature>
<reference evidence="16" key="1">
    <citation type="submission" date="2025-08" db="UniProtKB">
        <authorList>
            <consortium name="RefSeq"/>
        </authorList>
    </citation>
    <scope>IDENTIFICATION</scope>
    <source>
        <tissue evidence="16">Total insect</tissue>
    </source>
</reference>
<dbReference type="FunFam" id="3.30.160.60:FF:000145">
    <property type="entry name" value="Zinc finger protein 574"/>
    <property type="match status" value="1"/>
</dbReference>
<dbReference type="FunFam" id="3.30.160.60:FF:001289">
    <property type="entry name" value="Zinc finger protein 574"/>
    <property type="match status" value="1"/>
</dbReference>
<dbReference type="GO" id="GO:0022008">
    <property type="term" value="P:neurogenesis"/>
    <property type="evidence" value="ECO:0007669"/>
    <property type="project" value="TreeGrafter"/>
</dbReference>
<dbReference type="RefSeq" id="XP_034232845.1">
    <property type="nucleotide sequence ID" value="XM_034376954.1"/>
</dbReference>
<feature type="domain" description="C2H2-type" evidence="14">
    <location>
        <begin position="509"/>
        <end position="536"/>
    </location>
</feature>
<dbReference type="PANTHER" id="PTHR16515:SF49">
    <property type="entry name" value="GASTRULA ZINC FINGER PROTEIN XLCGF49.1-LIKE-RELATED"/>
    <property type="match status" value="1"/>
</dbReference>
<keyword evidence="15" id="KW-1185">Reference proteome</keyword>
<evidence type="ECO:0000256" key="10">
    <source>
        <dbReference type="ARBA" id="ARBA00023242"/>
    </source>
</evidence>
<evidence type="ECO:0000256" key="6">
    <source>
        <dbReference type="ARBA" id="ARBA00022833"/>
    </source>
</evidence>
<dbReference type="FunFam" id="3.30.160.60:FF:000100">
    <property type="entry name" value="Zinc finger 45-like"/>
    <property type="match status" value="3"/>
</dbReference>
<dbReference type="InterPro" id="IPR050331">
    <property type="entry name" value="Zinc_finger"/>
</dbReference>
<feature type="compositionally biased region" description="Polar residues" evidence="13">
    <location>
        <begin position="1080"/>
        <end position="1091"/>
    </location>
</feature>
<feature type="domain" description="C2H2-type" evidence="14">
    <location>
        <begin position="622"/>
        <end position="650"/>
    </location>
</feature>
<feature type="compositionally biased region" description="Acidic residues" evidence="13">
    <location>
        <begin position="1125"/>
        <end position="1137"/>
    </location>
</feature>
<feature type="domain" description="C2H2-type" evidence="14">
    <location>
        <begin position="1266"/>
        <end position="1293"/>
    </location>
</feature>
<feature type="domain" description="C2H2-type" evidence="14">
    <location>
        <begin position="1499"/>
        <end position="1526"/>
    </location>
</feature>
<dbReference type="Proteomes" id="UP000515158">
    <property type="component" value="Unplaced"/>
</dbReference>
<evidence type="ECO:0000256" key="8">
    <source>
        <dbReference type="ARBA" id="ARBA00023125"/>
    </source>
</evidence>
<dbReference type="FunFam" id="3.30.160.60:FF:000557">
    <property type="entry name" value="zinc finger and SCAN domain-containing protein 29"/>
    <property type="match status" value="3"/>
</dbReference>
<dbReference type="OrthoDB" id="7852576at2759"/>
<dbReference type="GO" id="GO:0005634">
    <property type="term" value="C:nucleus"/>
    <property type="evidence" value="ECO:0007669"/>
    <property type="project" value="UniProtKB-SubCell"/>
</dbReference>
<feature type="domain" description="C2H2-type" evidence="14">
    <location>
        <begin position="1414"/>
        <end position="1439"/>
    </location>
</feature>
<keyword evidence="7" id="KW-0805">Transcription regulation</keyword>
<evidence type="ECO:0000256" key="4">
    <source>
        <dbReference type="ARBA" id="ARBA00022737"/>
    </source>
</evidence>
<protein>
    <recommendedName>
        <fullName evidence="11">Zinc finger protein 865</fullName>
    </recommendedName>
</protein>
<dbReference type="InterPro" id="IPR013087">
    <property type="entry name" value="Znf_C2H2_type"/>
</dbReference>
<dbReference type="KEGG" id="tpal:117640452"/>